<dbReference type="PROSITE" id="PS51257">
    <property type="entry name" value="PROKAR_LIPOPROTEIN"/>
    <property type="match status" value="1"/>
</dbReference>
<dbReference type="SUPFAM" id="SSF53850">
    <property type="entry name" value="Periplasmic binding protein-like II"/>
    <property type="match status" value="1"/>
</dbReference>
<accession>A0A517P315</accession>
<organism evidence="1 2">
    <name type="scientific">Stieleria marina</name>
    <dbReference type="NCBI Taxonomy" id="1930275"/>
    <lineage>
        <taxon>Bacteria</taxon>
        <taxon>Pseudomonadati</taxon>
        <taxon>Planctomycetota</taxon>
        <taxon>Planctomycetia</taxon>
        <taxon>Pirellulales</taxon>
        <taxon>Pirellulaceae</taxon>
        <taxon>Stieleria</taxon>
    </lineage>
</organism>
<reference evidence="1 2" key="1">
    <citation type="submission" date="2019-02" db="EMBL/GenBank/DDBJ databases">
        <title>Deep-cultivation of Planctomycetes and their phenomic and genomic characterization uncovers novel biology.</title>
        <authorList>
            <person name="Wiegand S."/>
            <person name="Jogler M."/>
            <person name="Boedeker C."/>
            <person name="Pinto D."/>
            <person name="Vollmers J."/>
            <person name="Rivas-Marin E."/>
            <person name="Kohn T."/>
            <person name="Peeters S.H."/>
            <person name="Heuer A."/>
            <person name="Rast P."/>
            <person name="Oberbeckmann S."/>
            <person name="Bunk B."/>
            <person name="Jeske O."/>
            <person name="Meyerdierks A."/>
            <person name="Storesund J.E."/>
            <person name="Kallscheuer N."/>
            <person name="Luecker S."/>
            <person name="Lage O.M."/>
            <person name="Pohl T."/>
            <person name="Merkel B.J."/>
            <person name="Hornburger P."/>
            <person name="Mueller R.-W."/>
            <person name="Bruemmer F."/>
            <person name="Labrenz M."/>
            <person name="Spormann A.M."/>
            <person name="Op den Camp H."/>
            <person name="Overmann J."/>
            <person name="Amann R."/>
            <person name="Jetten M.S.M."/>
            <person name="Mascher T."/>
            <person name="Medema M.H."/>
            <person name="Devos D.P."/>
            <person name="Kaster A.-K."/>
            <person name="Ovreas L."/>
            <person name="Rohde M."/>
            <person name="Galperin M.Y."/>
            <person name="Jogler C."/>
        </authorList>
    </citation>
    <scope>NUCLEOTIDE SEQUENCE [LARGE SCALE GENOMIC DNA]</scope>
    <source>
        <strain evidence="1 2">K23_9</strain>
    </source>
</reference>
<gene>
    <name evidence="1" type="ORF">K239x_57770</name>
</gene>
<evidence type="ECO:0000313" key="2">
    <source>
        <dbReference type="Proteomes" id="UP000319817"/>
    </source>
</evidence>
<dbReference type="CDD" id="cd13520">
    <property type="entry name" value="PBP2_TAXI_TRAP"/>
    <property type="match status" value="1"/>
</dbReference>
<name>A0A517P315_9BACT</name>
<dbReference type="NCBIfam" id="TIGR02122">
    <property type="entry name" value="TRAP_TAXI"/>
    <property type="match status" value="1"/>
</dbReference>
<protein>
    <submittedName>
        <fullName evidence="1">NMT1/THI5 like protein</fullName>
    </submittedName>
</protein>
<dbReference type="Proteomes" id="UP000319817">
    <property type="component" value="Chromosome"/>
</dbReference>
<dbReference type="Pfam" id="PF16868">
    <property type="entry name" value="NMT1_3"/>
    <property type="match status" value="1"/>
</dbReference>
<evidence type="ECO:0000313" key="1">
    <source>
        <dbReference type="EMBL" id="QDT13757.1"/>
    </source>
</evidence>
<dbReference type="PANTHER" id="PTHR42941:SF1">
    <property type="entry name" value="SLL1037 PROTEIN"/>
    <property type="match status" value="1"/>
</dbReference>
<keyword evidence="2" id="KW-1185">Reference proteome</keyword>
<dbReference type="InterPro" id="IPR011852">
    <property type="entry name" value="TRAP_TAXI"/>
</dbReference>
<sequence length="344" mass="36703">MTRVSQFLLFTALAALIATPVLVGCKKSSDSKTQFLSMGTAPVGGAFPVVGGAIAEVLNAHQGTIAWKVQAKGTKGSQENIRRLEQGELELALSNAAISYFAVRGEAGWDKNYNIRAIATMAPNVALFIARSDSGIKTIADLKGKRVITGPSGAGFQMFIEPILKAHGIAWEEITSLNATQSGSVDQLGDGSADAAFLGGAVPTGSITQATSTFDVTFVPFEEESRQKLIKDYAFFHPFTIPAKTYKGMEADYLGLNVGSMHVITAQSQPEELIYEVTKTIWENRAEIAGKHPAGKALNEKNIARDTGIEYHPGAIKFYKEAGVWPEGDGEAETTEKETAAATP</sequence>
<dbReference type="AlphaFoldDB" id="A0A517P315"/>
<dbReference type="PANTHER" id="PTHR42941">
    <property type="entry name" value="SLL1037 PROTEIN"/>
    <property type="match status" value="1"/>
</dbReference>
<dbReference type="Gene3D" id="3.40.190.10">
    <property type="entry name" value="Periplasmic binding protein-like II"/>
    <property type="match status" value="2"/>
</dbReference>
<dbReference type="OrthoDB" id="9776669at2"/>
<dbReference type="RefSeq" id="WP_145421566.1">
    <property type="nucleotide sequence ID" value="NZ_CP036526.1"/>
</dbReference>
<proteinExistence type="predicted"/>
<dbReference type="EMBL" id="CP036526">
    <property type="protein sequence ID" value="QDT13757.1"/>
    <property type="molecule type" value="Genomic_DNA"/>
</dbReference>